<dbReference type="OrthoDB" id="5296002at2"/>
<dbReference type="AlphaFoldDB" id="A0A3Q9BPD7"/>
<dbReference type="SUPFAM" id="SSF53067">
    <property type="entry name" value="Actin-like ATPase domain"/>
    <property type="match status" value="1"/>
</dbReference>
<protein>
    <submittedName>
        <fullName evidence="1">Agglutinin biogenesis protein MshI</fullName>
    </submittedName>
</protein>
<reference evidence="1 2" key="1">
    <citation type="journal article" date="2011" name="Int. J. Syst. Evol. Microbiol.">
        <title>Description of Undibacterium oligocarboniphilum sp. nov., isolated from purified water, and Undibacterium pigrum strain CCUG 49012 as the type strain of Undibacterium parvum sp. nov., and emended descriptions of the genus Undibacterium and the species Undibacterium pigrum.</title>
        <authorList>
            <person name="Eder W."/>
            <person name="Wanner G."/>
            <person name="Ludwig W."/>
            <person name="Busse H.J."/>
            <person name="Ziemke-Kageler F."/>
            <person name="Lang E."/>
        </authorList>
    </citation>
    <scope>NUCLEOTIDE SEQUENCE [LARGE SCALE GENOMIC DNA]</scope>
    <source>
        <strain evidence="1 2">DSM 23061</strain>
    </source>
</reference>
<keyword evidence="2" id="KW-1185">Reference proteome</keyword>
<dbReference type="KEGG" id="upv:EJN92_05505"/>
<dbReference type="Gene3D" id="3.30.1490.300">
    <property type="match status" value="1"/>
</dbReference>
<proteinExistence type="predicted"/>
<gene>
    <name evidence="1" type="ORF">EJN92_05505</name>
</gene>
<accession>A0A3Q9BPD7</accession>
<dbReference type="InterPro" id="IPR043129">
    <property type="entry name" value="ATPase_NBD"/>
</dbReference>
<dbReference type="EMBL" id="CP034464">
    <property type="protein sequence ID" value="AZP11501.1"/>
    <property type="molecule type" value="Genomic_DNA"/>
</dbReference>
<name>A0A3Q9BPD7_9BURK</name>
<sequence length="316" mass="35522">MRFFSKKKKLTGLMAIKLSTEGIYAATLAHQDTGRPLVEFVSFYPKADKSWSEKLLRLAKESPAKNFHCSLLLASEEYQLFSLEALNVPAEELKSAMRWRLKDLLDYHIDDATIDVLNVPGDKNAAARTHSQFAVAAKSTLIAERQTWFADAKLGLAVIDIPEMAQRNISALLEPEGRGVALLSFDDQGGLLTLTFGAELYLSRKLDIKLLQIQTEGEDKKMQAFERITLELQRSLDNFDRQHSFITTAKLMLAPMGPVAADLQTYLASNMYMPVELLNLATVFDFSKITELEDVGRQHSYFLTLGAALRREEVEL</sequence>
<dbReference type="RefSeq" id="WP_126126889.1">
    <property type="nucleotide sequence ID" value="NZ_CP034464.1"/>
</dbReference>
<dbReference type="Proteomes" id="UP000275663">
    <property type="component" value="Chromosome"/>
</dbReference>
<evidence type="ECO:0000313" key="1">
    <source>
        <dbReference type="EMBL" id="AZP11501.1"/>
    </source>
</evidence>
<dbReference type="Gene3D" id="3.30.420.40">
    <property type="match status" value="2"/>
</dbReference>
<organism evidence="1 2">
    <name type="scientific">Undibacterium parvum</name>
    <dbReference type="NCBI Taxonomy" id="401471"/>
    <lineage>
        <taxon>Bacteria</taxon>
        <taxon>Pseudomonadati</taxon>
        <taxon>Pseudomonadota</taxon>
        <taxon>Betaproteobacteria</taxon>
        <taxon>Burkholderiales</taxon>
        <taxon>Oxalobacteraceae</taxon>
        <taxon>Undibacterium</taxon>
    </lineage>
</organism>
<evidence type="ECO:0000313" key="2">
    <source>
        <dbReference type="Proteomes" id="UP000275663"/>
    </source>
</evidence>